<evidence type="ECO:0000313" key="2">
    <source>
        <dbReference type="Proteomes" id="UP000251995"/>
    </source>
</evidence>
<organism evidence="1 2">
    <name type="scientific">Acidipropionibacterium virtanenii</name>
    <dbReference type="NCBI Taxonomy" id="2057246"/>
    <lineage>
        <taxon>Bacteria</taxon>
        <taxon>Bacillati</taxon>
        <taxon>Actinomycetota</taxon>
        <taxon>Actinomycetes</taxon>
        <taxon>Propionibacteriales</taxon>
        <taxon>Propionibacteriaceae</taxon>
        <taxon>Acidipropionibacterium</taxon>
    </lineage>
</organism>
<dbReference type="OrthoDB" id="3732875at2"/>
<dbReference type="Proteomes" id="UP000251995">
    <property type="component" value="Chromosome"/>
</dbReference>
<name>A0A344UV43_9ACTN</name>
<sequence>MNRDASNLRLRVWRRDSPDRHRLVKLVLNIAQARHRAWLAGEPDPYGLPIPYGIERPVSCVIDGSAKFAAPSPTPEDHPESTT</sequence>
<dbReference type="EMBL" id="CP025198">
    <property type="protein sequence ID" value="AXE39141.1"/>
    <property type="molecule type" value="Genomic_DNA"/>
</dbReference>
<protein>
    <submittedName>
        <fullName evidence="1">Uncharacterized protein</fullName>
    </submittedName>
</protein>
<evidence type="ECO:0000313" key="1">
    <source>
        <dbReference type="EMBL" id="AXE39141.1"/>
    </source>
</evidence>
<dbReference type="RefSeq" id="WP_147243187.1">
    <property type="nucleotide sequence ID" value="NZ_CP025198.1"/>
</dbReference>
<proteinExistence type="predicted"/>
<reference evidence="1 2" key="1">
    <citation type="submission" date="2017-12" db="EMBL/GenBank/DDBJ databases">
        <title>The whole genome sequence of the Acidipropionibacterium virtanenii sp. nov. type strain JS278.</title>
        <authorList>
            <person name="Laine P."/>
            <person name="Deptula P."/>
            <person name="Varmanen P."/>
            <person name="Auvinen P."/>
        </authorList>
    </citation>
    <scope>NUCLEOTIDE SEQUENCE [LARGE SCALE GENOMIC DNA]</scope>
    <source>
        <strain evidence="1 2">JS278</strain>
    </source>
</reference>
<keyword evidence="2" id="KW-1185">Reference proteome</keyword>
<accession>A0A344UV43</accession>
<dbReference type="KEGG" id="acij:JS278_01985"/>
<dbReference type="AlphaFoldDB" id="A0A344UV43"/>
<gene>
    <name evidence="1" type="ORF">JS278_01985</name>
</gene>